<dbReference type="PIRSF" id="PIRSF017901">
    <property type="entry name" value="GCL"/>
    <property type="match status" value="1"/>
</dbReference>
<comment type="catalytic activity">
    <reaction evidence="10">
        <text>L-cysteine + L-glutamate + ATP = gamma-L-glutamyl-L-cysteine + ADP + phosphate + H(+)</text>
        <dbReference type="Rhea" id="RHEA:13285"/>
        <dbReference type="ChEBI" id="CHEBI:15378"/>
        <dbReference type="ChEBI" id="CHEBI:29985"/>
        <dbReference type="ChEBI" id="CHEBI:30616"/>
        <dbReference type="ChEBI" id="CHEBI:35235"/>
        <dbReference type="ChEBI" id="CHEBI:43474"/>
        <dbReference type="ChEBI" id="CHEBI:58173"/>
        <dbReference type="ChEBI" id="CHEBI:456216"/>
        <dbReference type="EC" id="6.3.2.2"/>
    </reaction>
</comment>
<evidence type="ECO:0000313" key="13">
    <source>
        <dbReference type="Proteomes" id="UP000316471"/>
    </source>
</evidence>
<dbReference type="Proteomes" id="UP000316471">
    <property type="component" value="Unassembled WGS sequence"/>
</dbReference>
<evidence type="ECO:0000256" key="4">
    <source>
        <dbReference type="ARBA" id="ARBA00022598"/>
    </source>
</evidence>
<dbReference type="EC" id="6.3.2.2" evidence="10"/>
<comment type="caution">
    <text evidence="12">The sequence shown here is derived from an EMBL/GenBank/DDBJ whole genome shotgun (WGS) entry which is preliminary data.</text>
</comment>
<dbReference type="InterPro" id="IPR035434">
    <property type="entry name" value="GCL_bact_plant"/>
</dbReference>
<dbReference type="InterPro" id="IPR014746">
    <property type="entry name" value="Gln_synth/guanido_kin_cat_dom"/>
</dbReference>
<evidence type="ECO:0000256" key="6">
    <source>
        <dbReference type="ARBA" id="ARBA00022741"/>
    </source>
</evidence>
<evidence type="ECO:0000256" key="9">
    <source>
        <dbReference type="ARBA" id="ARBA00023157"/>
    </source>
</evidence>
<keyword evidence="7 10" id="KW-0067">ATP-binding</keyword>
<evidence type="ECO:0000256" key="3">
    <source>
        <dbReference type="ARBA" id="ARBA00011153"/>
    </source>
</evidence>
<dbReference type="Pfam" id="PF04107">
    <property type="entry name" value="GCS2"/>
    <property type="match status" value="1"/>
</dbReference>
<dbReference type="InterPro" id="IPR011556">
    <property type="entry name" value="Glut_cys_lig_pln_type"/>
</dbReference>
<evidence type="ECO:0000256" key="8">
    <source>
        <dbReference type="ARBA" id="ARBA00022946"/>
    </source>
</evidence>
<sequence>MAEVVRGKRPATLPRSCDCRRRAAYRLPNIPNEVSVSGPSQVKDVPIGTGADGRAQLIDYLASGVRPPEDWKIGTEHEKFGFRTDDLRPPTFDGERGIEALLKGLVRFGWEPVEEHGRVIALVRDGASVSLEPAGQLELSGAPLANLHETCCETSTHLQEVRAVAEPMGLGFLGMGFQPKWRRDEMPWMPKGRYKIMREYMPKVGSLGLDMMTRTSTVQVNLDVGSEADMVKKFRVSLALQPIATALFADSPFTEGRPNGYLSYRSHIWTDTDNDRTGLLDFVFEDGFGYERYTDYLLDVPMYFVYRDGQYIDASGQSFRDYMDGRLPAFPGHRPTLQDWADHSTTAFPEVRLKKYLEMRGADSGPWNRICALPAFWVGLLYDDAALDAAWDLVKDFSLAERHALRDGVPRHALKLPFRDGTVLDLARRALEISAHGLARRACRNRNGADESIYLEPLMEFVDAGITPAERKLALFHGEWQGDIDRVFRAFAY</sequence>
<name>A0A562LGX0_9GAMM</name>
<evidence type="ECO:0000256" key="10">
    <source>
        <dbReference type="PIRNR" id="PIRNR017901"/>
    </source>
</evidence>
<reference evidence="12 13" key="1">
    <citation type="journal article" date="2015" name="Stand. Genomic Sci.">
        <title>Genomic Encyclopedia of Bacterial and Archaeal Type Strains, Phase III: the genomes of soil and plant-associated and newly described type strains.</title>
        <authorList>
            <person name="Whitman W.B."/>
            <person name="Woyke T."/>
            <person name="Klenk H.P."/>
            <person name="Zhou Y."/>
            <person name="Lilburn T.G."/>
            <person name="Beck B.J."/>
            <person name="De Vos P."/>
            <person name="Vandamme P."/>
            <person name="Eisen J.A."/>
            <person name="Garrity G."/>
            <person name="Hugenholtz P."/>
            <person name="Kyrpides N.C."/>
        </authorList>
    </citation>
    <scope>NUCLEOTIDE SEQUENCE [LARGE SCALE GENOMIC DNA]</scope>
    <source>
        <strain evidence="12 13">CGMCC 1.10136</strain>
    </source>
</reference>
<dbReference type="EMBL" id="VLKP01000014">
    <property type="protein sequence ID" value="TWI06841.1"/>
    <property type="molecule type" value="Genomic_DNA"/>
</dbReference>
<dbReference type="GO" id="GO:0006750">
    <property type="term" value="P:glutathione biosynthetic process"/>
    <property type="evidence" value="ECO:0007669"/>
    <property type="project" value="UniProtKB-UniRule"/>
</dbReference>
<dbReference type="Gene3D" id="3.30.590.20">
    <property type="match status" value="1"/>
</dbReference>
<dbReference type="AlphaFoldDB" id="A0A562LGX0"/>
<comment type="function">
    <text evidence="10">Catalyzes the synthesis of gamma-glutamylcysteine (gamma-GC).</text>
</comment>
<gene>
    <name evidence="12" type="ORF">IP93_02833</name>
</gene>
<dbReference type="GO" id="GO:0005524">
    <property type="term" value="F:ATP binding"/>
    <property type="evidence" value="ECO:0007669"/>
    <property type="project" value="UniProtKB-UniRule"/>
</dbReference>
<keyword evidence="5" id="KW-0317">Glutathione biosynthesis</keyword>
<dbReference type="SUPFAM" id="SSF55931">
    <property type="entry name" value="Glutamine synthetase/guanido kinase"/>
    <property type="match status" value="1"/>
</dbReference>
<keyword evidence="13" id="KW-1185">Reference proteome</keyword>
<accession>A0A562LGX0</accession>
<keyword evidence="6 10" id="KW-0547">Nucleotide-binding</keyword>
<evidence type="ECO:0000256" key="1">
    <source>
        <dbReference type="ARBA" id="ARBA00005006"/>
    </source>
</evidence>
<comment type="similarity">
    <text evidence="2">Belongs to the carboxylate-amine ligase family. Glutamate--cysteine ligase type 2 subfamily.</text>
</comment>
<evidence type="ECO:0000256" key="11">
    <source>
        <dbReference type="PIRSR" id="PIRSR017901-50"/>
    </source>
</evidence>
<comment type="subunit">
    <text evidence="3">Homodimer or monomer when oxidized or reduced, respectively.</text>
</comment>
<dbReference type="PANTHER" id="PTHR34378:SF1">
    <property type="entry name" value="GLUTAMATE--CYSTEINE LIGASE, CHLOROPLASTIC"/>
    <property type="match status" value="1"/>
</dbReference>
<dbReference type="OrthoDB" id="9780152at2"/>
<dbReference type="InterPro" id="IPR006336">
    <property type="entry name" value="GCS2"/>
</dbReference>
<evidence type="ECO:0000256" key="5">
    <source>
        <dbReference type="ARBA" id="ARBA00022684"/>
    </source>
</evidence>
<evidence type="ECO:0000256" key="7">
    <source>
        <dbReference type="ARBA" id="ARBA00022840"/>
    </source>
</evidence>
<evidence type="ECO:0000313" key="12">
    <source>
        <dbReference type="EMBL" id="TWI06841.1"/>
    </source>
</evidence>
<organism evidence="12 13">
    <name type="scientific">Aerolutibacter ruishenii</name>
    <dbReference type="NCBI Taxonomy" id="686800"/>
    <lineage>
        <taxon>Bacteria</taxon>
        <taxon>Pseudomonadati</taxon>
        <taxon>Pseudomonadota</taxon>
        <taxon>Gammaproteobacteria</taxon>
        <taxon>Lysobacterales</taxon>
        <taxon>Lysobacteraceae</taxon>
        <taxon>Aerolutibacter</taxon>
    </lineage>
</organism>
<comment type="similarity">
    <text evidence="10">Belongs to the glutamate--cysteine ligase type 2 family. EgtA subfamily.</text>
</comment>
<proteinExistence type="inferred from homology"/>
<feature type="disulfide bond" evidence="11">
    <location>
        <begin position="151"/>
        <end position="371"/>
    </location>
</feature>
<comment type="pathway">
    <text evidence="1">Sulfur metabolism; glutathione biosynthesis; glutathione from L-cysteine and L-glutamate: step 1/2.</text>
</comment>
<keyword evidence="4 10" id="KW-0436">Ligase</keyword>
<protein>
    <recommendedName>
        <fullName evidence="10">Glutamate--cysteine ligase</fullName>
        <ecNumber evidence="10">6.3.2.2</ecNumber>
    </recommendedName>
</protein>
<dbReference type="PANTHER" id="PTHR34378">
    <property type="entry name" value="GLUTAMATE--CYSTEINE LIGASE, CHLOROPLASTIC"/>
    <property type="match status" value="1"/>
</dbReference>
<evidence type="ECO:0000256" key="2">
    <source>
        <dbReference type="ARBA" id="ARBA00010253"/>
    </source>
</evidence>
<keyword evidence="9 11" id="KW-1015">Disulfide bond</keyword>
<dbReference type="NCBIfam" id="TIGR01436">
    <property type="entry name" value="glu_cys_lig_pln"/>
    <property type="match status" value="1"/>
</dbReference>
<keyword evidence="8" id="KW-0809">Transit peptide</keyword>
<dbReference type="GO" id="GO:0004357">
    <property type="term" value="F:glutamate-cysteine ligase activity"/>
    <property type="evidence" value="ECO:0007669"/>
    <property type="project" value="UniProtKB-UniRule"/>
</dbReference>